<accession>A0A081C5I1</accession>
<dbReference type="GO" id="GO:0046872">
    <property type="term" value="F:metal ion binding"/>
    <property type="evidence" value="ECO:0007669"/>
    <property type="project" value="UniProtKB-KW"/>
</dbReference>
<dbReference type="InterPro" id="IPR024087">
    <property type="entry name" value="Creatininase-like_sf"/>
</dbReference>
<dbReference type="GO" id="GO:0009231">
    <property type="term" value="P:riboflavin biosynthetic process"/>
    <property type="evidence" value="ECO:0007669"/>
    <property type="project" value="TreeGrafter"/>
</dbReference>
<evidence type="ECO:0008006" key="8">
    <source>
        <dbReference type="Google" id="ProtNLM"/>
    </source>
</evidence>
<comment type="similarity">
    <text evidence="5">Belongs to the creatininase superfamily.</text>
</comment>
<name>A0A081C5I1_VECG1</name>
<dbReference type="SUPFAM" id="SSF102215">
    <property type="entry name" value="Creatininase"/>
    <property type="match status" value="1"/>
</dbReference>
<dbReference type="Pfam" id="PF02633">
    <property type="entry name" value="Creatininase"/>
    <property type="match status" value="1"/>
</dbReference>
<keyword evidence="2" id="KW-0479">Metal-binding</keyword>
<evidence type="ECO:0000313" key="6">
    <source>
        <dbReference type="EMBL" id="GAK59836.1"/>
    </source>
</evidence>
<evidence type="ECO:0000256" key="3">
    <source>
        <dbReference type="ARBA" id="ARBA00022801"/>
    </source>
</evidence>
<keyword evidence="3" id="KW-0378">Hydrolase</keyword>
<protein>
    <recommendedName>
        <fullName evidence="8">Creatininase</fullName>
    </recommendedName>
</protein>
<keyword evidence="7" id="KW-1185">Reference proteome</keyword>
<organism evidence="6">
    <name type="scientific">Vecturithrix granuli</name>
    <dbReference type="NCBI Taxonomy" id="1499967"/>
    <lineage>
        <taxon>Bacteria</taxon>
        <taxon>Candidatus Moduliflexota</taxon>
        <taxon>Candidatus Vecturitrichia</taxon>
        <taxon>Candidatus Vecturitrichales</taxon>
        <taxon>Candidatus Vecturitrichaceae</taxon>
        <taxon>Candidatus Vecturithrix</taxon>
    </lineage>
</organism>
<dbReference type="Proteomes" id="UP000030661">
    <property type="component" value="Unassembled WGS sequence"/>
</dbReference>
<dbReference type="InterPro" id="IPR003785">
    <property type="entry name" value="Creatininase/forma_Hydrolase"/>
</dbReference>
<evidence type="ECO:0000256" key="5">
    <source>
        <dbReference type="ARBA" id="ARBA00024029"/>
    </source>
</evidence>
<dbReference type="Gene3D" id="3.40.50.10310">
    <property type="entry name" value="Creatininase"/>
    <property type="match status" value="1"/>
</dbReference>
<dbReference type="STRING" id="1499967.U27_06822"/>
<sequence length="275" mass="31651">MADNTRKIRYELLRPAELLQERERCPLIFLPVAPLEYHGPHLPVGMDPINATLCAYETCKRVGKGVVFPTVYCGTERERPAWMLESLGFQTTDWVIGMDFPTALWRSHYDQEHVFALVLSNHIEMLIAHEYRLIVIVNGHGAVNHMETIQRLTEYYSHTTESLVVWNIAFPDQITTENLAGHADLYETSLMLYLQKFYDDLPIVDLTALPQRDVPIHYTDFSIVDGPGFTKTPDKDRVVRSDPRDATPEFGKEIFEKSVEKFVNITEKALQRLTL</sequence>
<evidence type="ECO:0000256" key="4">
    <source>
        <dbReference type="ARBA" id="ARBA00022833"/>
    </source>
</evidence>
<gene>
    <name evidence="6" type="ORF">U27_06822</name>
</gene>
<reference evidence="6" key="1">
    <citation type="journal article" date="2015" name="PeerJ">
        <title>First genomic representation of candidate bacterial phylum KSB3 points to enhanced environmental sensing as a trigger of wastewater bulking.</title>
        <authorList>
            <person name="Sekiguchi Y."/>
            <person name="Ohashi A."/>
            <person name="Parks D.H."/>
            <person name="Yamauchi T."/>
            <person name="Tyson G.W."/>
            <person name="Hugenholtz P."/>
        </authorList>
    </citation>
    <scope>NUCLEOTIDE SEQUENCE [LARGE SCALE GENOMIC DNA]</scope>
</reference>
<dbReference type="HOGENOM" id="CLU_055029_3_0_0"/>
<proteinExistence type="inferred from homology"/>
<dbReference type="PANTHER" id="PTHR35005">
    <property type="entry name" value="3-DEHYDRO-SCYLLO-INOSOSE HYDROLASE"/>
    <property type="match status" value="1"/>
</dbReference>
<dbReference type="EMBL" id="DF820471">
    <property type="protein sequence ID" value="GAK59836.1"/>
    <property type="molecule type" value="Genomic_DNA"/>
</dbReference>
<evidence type="ECO:0000256" key="1">
    <source>
        <dbReference type="ARBA" id="ARBA00001947"/>
    </source>
</evidence>
<evidence type="ECO:0000256" key="2">
    <source>
        <dbReference type="ARBA" id="ARBA00022723"/>
    </source>
</evidence>
<dbReference type="GO" id="GO:0016811">
    <property type="term" value="F:hydrolase activity, acting on carbon-nitrogen (but not peptide) bonds, in linear amides"/>
    <property type="evidence" value="ECO:0007669"/>
    <property type="project" value="TreeGrafter"/>
</dbReference>
<evidence type="ECO:0000313" key="7">
    <source>
        <dbReference type="Proteomes" id="UP000030661"/>
    </source>
</evidence>
<dbReference type="PANTHER" id="PTHR35005:SF1">
    <property type="entry name" value="2-AMINO-5-FORMYLAMINO-6-RIBOSYLAMINOPYRIMIDIN-4(3H)-ONE 5'-MONOPHOSPHATE DEFORMYLASE"/>
    <property type="match status" value="1"/>
</dbReference>
<dbReference type="AlphaFoldDB" id="A0A081C5I1"/>
<comment type="cofactor">
    <cofactor evidence="1">
        <name>Zn(2+)</name>
        <dbReference type="ChEBI" id="CHEBI:29105"/>
    </cofactor>
</comment>
<keyword evidence="4" id="KW-0862">Zinc</keyword>
<dbReference type="eggNOG" id="COG1402">
    <property type="taxonomic scope" value="Bacteria"/>
</dbReference>